<protein>
    <submittedName>
        <fullName evidence="2">Uncharacterized protein</fullName>
    </submittedName>
</protein>
<evidence type="ECO:0000313" key="2">
    <source>
        <dbReference type="EMBL" id="TDY01533.1"/>
    </source>
</evidence>
<keyword evidence="3" id="KW-1185">Reference proteome</keyword>
<comment type="caution">
    <text evidence="2">The sequence shown here is derived from an EMBL/GenBank/DDBJ whole genome shotgun (WGS) entry which is preliminary data.</text>
</comment>
<sequence length="99" mass="10654">MCPWPGRLRSLPCGLIVGAAMKRGFGGSICDANHSFDSDQCDGFCKLSEKPFLNHRVTQGSAAQPAIDVPRHLIEQTLAGGPARPGNVWRDNEILQPGL</sequence>
<dbReference type="Proteomes" id="UP000294914">
    <property type="component" value="Unassembled WGS sequence"/>
</dbReference>
<gene>
    <name evidence="2" type="ORF">EDC23_1422</name>
</gene>
<dbReference type="EMBL" id="SOQX01000003">
    <property type="protein sequence ID" value="TDY01533.1"/>
    <property type="molecule type" value="Genomic_DNA"/>
</dbReference>
<evidence type="ECO:0000313" key="3">
    <source>
        <dbReference type="Proteomes" id="UP000294914"/>
    </source>
</evidence>
<accession>A0A4R8IVY9</accession>
<proteinExistence type="predicted"/>
<reference evidence="2 3" key="1">
    <citation type="submission" date="2019-03" db="EMBL/GenBank/DDBJ databases">
        <title>Genomic Encyclopedia of Type Strains, Phase IV (KMG-IV): sequencing the most valuable type-strain genomes for metagenomic binning, comparative biology and taxonomic classification.</title>
        <authorList>
            <person name="Goeker M."/>
        </authorList>
    </citation>
    <scope>NUCLEOTIDE SEQUENCE [LARGE SCALE GENOMIC DNA]</scope>
    <source>
        <strain evidence="2 3">DSM 16326</strain>
    </source>
</reference>
<dbReference type="AlphaFoldDB" id="A0A4R8IVY9"/>
<evidence type="ECO:0000256" key="1">
    <source>
        <dbReference type="SAM" id="MobiDB-lite"/>
    </source>
</evidence>
<feature type="region of interest" description="Disordered" evidence="1">
    <location>
        <begin position="79"/>
        <end position="99"/>
    </location>
</feature>
<organism evidence="2 3">
    <name type="scientific">Thiohalophilus thiocyanatoxydans</name>
    <dbReference type="NCBI Taxonomy" id="381308"/>
    <lineage>
        <taxon>Bacteria</taxon>
        <taxon>Pseudomonadati</taxon>
        <taxon>Pseudomonadota</taxon>
        <taxon>Gammaproteobacteria</taxon>
        <taxon>Thiohalomonadales</taxon>
        <taxon>Thiohalophilaceae</taxon>
        <taxon>Thiohalophilus</taxon>
    </lineage>
</organism>
<name>A0A4R8IVY9_9GAMM</name>